<feature type="region of interest" description="Disordered" evidence="1">
    <location>
        <begin position="1"/>
        <end position="22"/>
    </location>
</feature>
<sequence length="22" mass="2500">NRNFGGSTRHLVPRDSESLEPM</sequence>
<accession>A0A8J2JSJ3</accession>
<dbReference type="EMBL" id="CAJVCH010072944">
    <property type="protein sequence ID" value="CAG7720704.1"/>
    <property type="molecule type" value="Genomic_DNA"/>
</dbReference>
<evidence type="ECO:0000313" key="2">
    <source>
        <dbReference type="EMBL" id="CAG7720704.1"/>
    </source>
</evidence>
<protein>
    <submittedName>
        <fullName evidence="2">Uncharacterized protein</fullName>
    </submittedName>
</protein>
<name>A0A8J2JSJ3_9HEXA</name>
<keyword evidence="3" id="KW-1185">Reference proteome</keyword>
<organism evidence="2 3">
    <name type="scientific">Allacma fusca</name>
    <dbReference type="NCBI Taxonomy" id="39272"/>
    <lineage>
        <taxon>Eukaryota</taxon>
        <taxon>Metazoa</taxon>
        <taxon>Ecdysozoa</taxon>
        <taxon>Arthropoda</taxon>
        <taxon>Hexapoda</taxon>
        <taxon>Collembola</taxon>
        <taxon>Symphypleona</taxon>
        <taxon>Sminthuridae</taxon>
        <taxon>Allacma</taxon>
    </lineage>
</organism>
<evidence type="ECO:0000313" key="3">
    <source>
        <dbReference type="Proteomes" id="UP000708208"/>
    </source>
</evidence>
<comment type="caution">
    <text evidence="2">The sequence shown here is derived from an EMBL/GenBank/DDBJ whole genome shotgun (WGS) entry which is preliminary data.</text>
</comment>
<feature type="non-terminal residue" evidence="2">
    <location>
        <position position="1"/>
    </location>
</feature>
<dbReference type="Proteomes" id="UP000708208">
    <property type="component" value="Unassembled WGS sequence"/>
</dbReference>
<gene>
    <name evidence="2" type="ORF">AFUS01_LOCUS9970</name>
</gene>
<dbReference type="AlphaFoldDB" id="A0A8J2JSJ3"/>
<feature type="compositionally biased region" description="Basic and acidic residues" evidence="1">
    <location>
        <begin position="12"/>
        <end position="22"/>
    </location>
</feature>
<proteinExistence type="predicted"/>
<reference evidence="2" key="1">
    <citation type="submission" date="2021-06" db="EMBL/GenBank/DDBJ databases">
        <authorList>
            <person name="Hodson N. C."/>
            <person name="Mongue J. A."/>
            <person name="Jaron S. K."/>
        </authorList>
    </citation>
    <scope>NUCLEOTIDE SEQUENCE</scope>
</reference>
<evidence type="ECO:0000256" key="1">
    <source>
        <dbReference type="SAM" id="MobiDB-lite"/>
    </source>
</evidence>